<evidence type="ECO:0000313" key="2">
    <source>
        <dbReference type="Proteomes" id="UP000275078"/>
    </source>
</evidence>
<proteinExistence type="predicted"/>
<evidence type="ECO:0000313" key="1">
    <source>
        <dbReference type="EMBL" id="RPA87454.1"/>
    </source>
</evidence>
<reference evidence="1 2" key="1">
    <citation type="journal article" date="2018" name="Nat. Ecol. Evol.">
        <title>Pezizomycetes genomes reveal the molecular basis of ectomycorrhizal truffle lifestyle.</title>
        <authorList>
            <person name="Murat C."/>
            <person name="Payen T."/>
            <person name="Noel B."/>
            <person name="Kuo A."/>
            <person name="Morin E."/>
            <person name="Chen J."/>
            <person name="Kohler A."/>
            <person name="Krizsan K."/>
            <person name="Balestrini R."/>
            <person name="Da Silva C."/>
            <person name="Montanini B."/>
            <person name="Hainaut M."/>
            <person name="Levati E."/>
            <person name="Barry K.W."/>
            <person name="Belfiori B."/>
            <person name="Cichocki N."/>
            <person name="Clum A."/>
            <person name="Dockter R.B."/>
            <person name="Fauchery L."/>
            <person name="Guy J."/>
            <person name="Iotti M."/>
            <person name="Le Tacon F."/>
            <person name="Lindquist E.A."/>
            <person name="Lipzen A."/>
            <person name="Malagnac F."/>
            <person name="Mello A."/>
            <person name="Molinier V."/>
            <person name="Miyauchi S."/>
            <person name="Poulain J."/>
            <person name="Riccioni C."/>
            <person name="Rubini A."/>
            <person name="Sitrit Y."/>
            <person name="Splivallo R."/>
            <person name="Traeger S."/>
            <person name="Wang M."/>
            <person name="Zifcakova L."/>
            <person name="Wipf D."/>
            <person name="Zambonelli A."/>
            <person name="Paolocci F."/>
            <person name="Nowrousian M."/>
            <person name="Ottonello S."/>
            <person name="Baldrian P."/>
            <person name="Spatafora J.W."/>
            <person name="Henrissat B."/>
            <person name="Nagy L.G."/>
            <person name="Aury J.M."/>
            <person name="Wincker P."/>
            <person name="Grigoriev I.V."/>
            <person name="Bonfante P."/>
            <person name="Martin F.M."/>
        </authorList>
    </citation>
    <scope>NUCLEOTIDE SEQUENCE [LARGE SCALE GENOMIC DNA]</scope>
    <source>
        <strain evidence="1 2">RN42</strain>
    </source>
</reference>
<sequence>MLPPSMTCARKWSLGKRALHQSTFRCSLWRPPRPVLEVRISAVRLSLPCLMLCSCQLSPALQASASTVSSYAWSPFRMAAFPLWQAWSCRMKEHRRTKRYTASEWDESKEH</sequence>
<gene>
    <name evidence="1" type="ORF">BJ508DRAFT_60196</name>
</gene>
<protein>
    <submittedName>
        <fullName evidence="1">Uncharacterized protein</fullName>
    </submittedName>
</protein>
<accession>A0A3N4J0L9</accession>
<dbReference type="Proteomes" id="UP000275078">
    <property type="component" value="Unassembled WGS sequence"/>
</dbReference>
<keyword evidence="2" id="KW-1185">Reference proteome</keyword>
<name>A0A3N4J0L9_ASCIM</name>
<organism evidence="1 2">
    <name type="scientific">Ascobolus immersus RN42</name>
    <dbReference type="NCBI Taxonomy" id="1160509"/>
    <lineage>
        <taxon>Eukaryota</taxon>
        <taxon>Fungi</taxon>
        <taxon>Dikarya</taxon>
        <taxon>Ascomycota</taxon>
        <taxon>Pezizomycotina</taxon>
        <taxon>Pezizomycetes</taxon>
        <taxon>Pezizales</taxon>
        <taxon>Ascobolaceae</taxon>
        <taxon>Ascobolus</taxon>
    </lineage>
</organism>
<dbReference type="AlphaFoldDB" id="A0A3N4J0L9"/>
<dbReference type="EMBL" id="ML119646">
    <property type="protein sequence ID" value="RPA87454.1"/>
    <property type="molecule type" value="Genomic_DNA"/>
</dbReference>